<dbReference type="EMBL" id="KZ824978">
    <property type="protein sequence ID" value="RAH66886.1"/>
    <property type="molecule type" value="Genomic_DNA"/>
</dbReference>
<name>A0ACD1GZI2_9EURO</name>
<evidence type="ECO:0000313" key="2">
    <source>
        <dbReference type="Proteomes" id="UP000249661"/>
    </source>
</evidence>
<evidence type="ECO:0000313" key="1">
    <source>
        <dbReference type="EMBL" id="RAH66886.1"/>
    </source>
</evidence>
<gene>
    <name evidence="1" type="ORF">BO66DRAFT_163452</name>
</gene>
<accession>A0ACD1GZI2</accession>
<proteinExistence type="predicted"/>
<organism evidence="1 2">
    <name type="scientific">Aspergillus aculeatinus CBS 121060</name>
    <dbReference type="NCBI Taxonomy" id="1448322"/>
    <lineage>
        <taxon>Eukaryota</taxon>
        <taxon>Fungi</taxon>
        <taxon>Dikarya</taxon>
        <taxon>Ascomycota</taxon>
        <taxon>Pezizomycotina</taxon>
        <taxon>Eurotiomycetes</taxon>
        <taxon>Eurotiomycetidae</taxon>
        <taxon>Eurotiales</taxon>
        <taxon>Aspergillaceae</taxon>
        <taxon>Aspergillus</taxon>
        <taxon>Aspergillus subgen. Circumdati</taxon>
    </lineage>
</organism>
<protein>
    <submittedName>
        <fullName evidence="1">Uncharacterized protein</fullName>
    </submittedName>
</protein>
<dbReference type="Proteomes" id="UP000249661">
    <property type="component" value="Unassembled WGS sequence"/>
</dbReference>
<sequence>MSAPTTTISEIKLVEQLFLDLPIQQVLHSRRGTEFTEPWTSMYVDAIRDARYGDAVWARYHIYGDVEDGIVGGSGGKTVREVIKEDALSYRVNAPEEYFQALAFYAGTSGADGRADVIEVIANLDEEEVAELRAKEETERKKEERAEEAERGTQVRCCCM</sequence>
<keyword evidence="2" id="KW-1185">Reference proteome</keyword>
<reference evidence="1" key="1">
    <citation type="submission" date="2018-02" db="EMBL/GenBank/DDBJ databases">
        <title>The genomes of Aspergillus section Nigri reveals drivers in fungal speciation.</title>
        <authorList>
            <consortium name="DOE Joint Genome Institute"/>
            <person name="Vesth T.C."/>
            <person name="Nybo J."/>
            <person name="Theobald S."/>
            <person name="Brandl J."/>
            <person name="Frisvad J.C."/>
            <person name="Nielsen K.F."/>
            <person name="Lyhne E.K."/>
            <person name="Kogle M.E."/>
            <person name="Kuo A."/>
            <person name="Riley R."/>
            <person name="Clum A."/>
            <person name="Nolan M."/>
            <person name="Lipzen A."/>
            <person name="Salamov A."/>
            <person name="Henrissat B."/>
            <person name="Wiebenga A."/>
            <person name="De vries R.P."/>
            <person name="Grigoriev I.V."/>
            <person name="Mortensen U.H."/>
            <person name="Andersen M.R."/>
            <person name="Baker S.E."/>
        </authorList>
    </citation>
    <scope>NUCLEOTIDE SEQUENCE</scope>
    <source>
        <strain evidence="1">CBS 121060</strain>
    </source>
</reference>